<dbReference type="PIRSF" id="PIRSF016493">
    <property type="entry name" value="Glycyl_aminpptds"/>
    <property type="match status" value="1"/>
</dbReference>
<dbReference type="SUPFAM" id="SSF55486">
    <property type="entry name" value="Metalloproteases ('zincins'), catalytic domain"/>
    <property type="match status" value="1"/>
</dbReference>
<dbReference type="Pfam" id="PF17899">
    <property type="entry name" value="Peptidase_M61_N"/>
    <property type="match status" value="1"/>
</dbReference>
<proteinExistence type="predicted"/>
<evidence type="ECO:0000259" key="1">
    <source>
        <dbReference type="Pfam" id="PF05299"/>
    </source>
</evidence>
<dbReference type="Pfam" id="PF05299">
    <property type="entry name" value="Peptidase_M61"/>
    <property type="match status" value="1"/>
</dbReference>
<feature type="domain" description="Peptidase M61 N-terminal" evidence="2">
    <location>
        <begin position="25"/>
        <end position="190"/>
    </location>
</feature>
<dbReference type="Gene3D" id="2.60.40.3650">
    <property type="match status" value="1"/>
</dbReference>
<protein>
    <submittedName>
        <fullName evidence="3">M61 family peptidase</fullName>
    </submittedName>
</protein>
<dbReference type="InterPro" id="IPR027268">
    <property type="entry name" value="Peptidase_M4/M1_CTD_sf"/>
</dbReference>
<reference evidence="3" key="1">
    <citation type="journal article" date="2007" name="Int. J. Syst. Evol. Microbiol.">
        <title>Luteimonas composti sp. nov., a moderately thermophilic bacterium isolated from food waste.</title>
        <authorList>
            <person name="Young C.C."/>
            <person name="Kampfer P."/>
            <person name="Chen W.M."/>
            <person name="Yen W.S."/>
            <person name="Arun A.B."/>
            <person name="Lai W.A."/>
            <person name="Shen F.T."/>
            <person name="Rekha P.D."/>
            <person name="Lin K.Y."/>
            <person name="Chou J.H."/>
        </authorList>
    </citation>
    <scope>NUCLEOTIDE SEQUENCE</scope>
    <source>
        <strain evidence="3">CC-YY355</strain>
    </source>
</reference>
<evidence type="ECO:0000259" key="2">
    <source>
        <dbReference type="Pfam" id="PF17899"/>
    </source>
</evidence>
<dbReference type="InterPro" id="IPR040756">
    <property type="entry name" value="Peptidase_M61_N"/>
</dbReference>
<accession>A0ABT6MNR5</accession>
<comment type="caution">
    <text evidence="3">The sequence shown here is derived from an EMBL/GenBank/DDBJ whole genome shotgun (WGS) entry which is preliminary data.</text>
</comment>
<dbReference type="InterPro" id="IPR024191">
    <property type="entry name" value="Peptidase_M61"/>
</dbReference>
<dbReference type="InterPro" id="IPR036034">
    <property type="entry name" value="PDZ_sf"/>
</dbReference>
<dbReference type="InterPro" id="IPR007963">
    <property type="entry name" value="Peptidase_M61_catalytic"/>
</dbReference>
<organism evidence="3 4">
    <name type="scientific">Luteimonas composti</name>
    <dbReference type="NCBI Taxonomy" id="398257"/>
    <lineage>
        <taxon>Bacteria</taxon>
        <taxon>Pseudomonadati</taxon>
        <taxon>Pseudomonadota</taxon>
        <taxon>Gammaproteobacteria</taxon>
        <taxon>Lysobacterales</taxon>
        <taxon>Lysobacteraceae</taxon>
        <taxon>Luteimonas</taxon>
    </lineage>
</organism>
<name>A0ABT6MNR5_9GAMM</name>
<sequence length="618" mass="67442">MPVQVLTAAPIPEPADHAFAGAIELHADATDTARRIFNVRVRMPVQAPGPTTLLYPRWESASHGPSLTVTNLAGLSLSIDGRPLPWRRHPVEAHAFQLDVPAGARTLEARYQIIVGADTLSRDLVVVPWHRLVLYPAGWYARNIVVKASATLPPGLAPVSSLESGAADGGTIEFAPVPLDTLMDSPLHAARHLAKVPLAASGDAPVHLNLMANRAGDLDLPSQRRAELARMLEQVAVVFAPPPFNRYEFLARLEEDASTGGTEHRGSSEISLPSNYFRDWQSQLNGRDILAHELVHAWNGLYRVPADLWAPTPNVPQGGSLLWVYEGQTEFWGRVLAARAGLRGPQETLDQLALDAAEVANRPGRAWRSLSDDVHYPAFMLRQPVPWRDWQRRKDYYREGVMLWLWVDALLRERSEGRRGLDDFARAFFAAPSGDAPARTYTFEDLCAALDGIAPHDWAGELRAWVDGRAEVDTTAGLRKHGWELAYTDTPTAAFLQQQAEDGVTDLAYSIGLTVTDQGTVRAVSWNGPAFAAGLAPGTRIVAVQGQPFDGPALVAAVRNAARTPLHLLVEQDGERVGATLPYRGTLRYPHLVRVPGTPDTLTALLAPRRGIRQAGAP</sequence>
<keyword evidence="4" id="KW-1185">Reference proteome</keyword>
<gene>
    <name evidence="3" type="ORF">QF205_03955</name>
</gene>
<reference evidence="3" key="2">
    <citation type="submission" date="2023-04" db="EMBL/GenBank/DDBJ databases">
        <authorList>
            <person name="Sun J.-Q."/>
        </authorList>
    </citation>
    <scope>NUCLEOTIDE SEQUENCE</scope>
    <source>
        <strain evidence="3">CC-YY355</strain>
    </source>
</reference>
<evidence type="ECO:0000313" key="4">
    <source>
        <dbReference type="Proteomes" id="UP001160550"/>
    </source>
</evidence>
<dbReference type="EMBL" id="JARYGX010000009">
    <property type="protein sequence ID" value="MDH7452237.1"/>
    <property type="molecule type" value="Genomic_DNA"/>
</dbReference>
<dbReference type="Gene3D" id="2.30.42.10">
    <property type="match status" value="1"/>
</dbReference>
<dbReference type="Proteomes" id="UP001160550">
    <property type="component" value="Unassembled WGS sequence"/>
</dbReference>
<evidence type="ECO:0000313" key="3">
    <source>
        <dbReference type="EMBL" id="MDH7452237.1"/>
    </source>
</evidence>
<feature type="domain" description="Peptidase M61 catalytic" evidence="1">
    <location>
        <begin position="287"/>
        <end position="402"/>
    </location>
</feature>
<dbReference type="Gene3D" id="1.10.390.10">
    <property type="entry name" value="Neutral Protease Domain 2"/>
    <property type="match status" value="1"/>
</dbReference>
<dbReference type="SUPFAM" id="SSF50156">
    <property type="entry name" value="PDZ domain-like"/>
    <property type="match status" value="1"/>
</dbReference>